<comment type="caution">
    <text evidence="2">The sequence shown here is derived from an EMBL/GenBank/DDBJ whole genome shotgun (WGS) entry which is preliminary data.</text>
</comment>
<proteinExistence type="predicted"/>
<feature type="compositionally biased region" description="Polar residues" evidence="1">
    <location>
        <begin position="22"/>
        <end position="39"/>
    </location>
</feature>
<evidence type="ECO:0000313" key="2">
    <source>
        <dbReference type="EMBL" id="GMH23730.1"/>
    </source>
</evidence>
<name>A0AAD3Y170_NEPGR</name>
<accession>A0AAD3Y170</accession>
<dbReference type="EMBL" id="BSYO01000026">
    <property type="protein sequence ID" value="GMH23730.1"/>
    <property type="molecule type" value="Genomic_DNA"/>
</dbReference>
<protein>
    <submittedName>
        <fullName evidence="2">Uncharacterized protein</fullName>
    </submittedName>
</protein>
<evidence type="ECO:0000256" key="1">
    <source>
        <dbReference type="SAM" id="MobiDB-lite"/>
    </source>
</evidence>
<sequence length="81" mass="8474">MPTLSPTWAYARLTTAGLMPTITNGAHQHSTTLPDTSQAADGWHPPIPNHPPRLKPCLSPITAAIFQGSGQACPTTATTEA</sequence>
<feature type="region of interest" description="Disordered" evidence="1">
    <location>
        <begin position="22"/>
        <end position="51"/>
    </location>
</feature>
<evidence type="ECO:0000313" key="3">
    <source>
        <dbReference type="Proteomes" id="UP001279734"/>
    </source>
</evidence>
<keyword evidence="3" id="KW-1185">Reference proteome</keyword>
<organism evidence="2 3">
    <name type="scientific">Nepenthes gracilis</name>
    <name type="common">Slender pitcher plant</name>
    <dbReference type="NCBI Taxonomy" id="150966"/>
    <lineage>
        <taxon>Eukaryota</taxon>
        <taxon>Viridiplantae</taxon>
        <taxon>Streptophyta</taxon>
        <taxon>Embryophyta</taxon>
        <taxon>Tracheophyta</taxon>
        <taxon>Spermatophyta</taxon>
        <taxon>Magnoliopsida</taxon>
        <taxon>eudicotyledons</taxon>
        <taxon>Gunneridae</taxon>
        <taxon>Pentapetalae</taxon>
        <taxon>Caryophyllales</taxon>
        <taxon>Nepenthaceae</taxon>
        <taxon>Nepenthes</taxon>
    </lineage>
</organism>
<reference evidence="2" key="1">
    <citation type="submission" date="2023-05" db="EMBL/GenBank/DDBJ databases">
        <title>Nepenthes gracilis genome sequencing.</title>
        <authorList>
            <person name="Fukushima K."/>
        </authorList>
    </citation>
    <scope>NUCLEOTIDE SEQUENCE</scope>
    <source>
        <strain evidence="2">SING2019-196</strain>
    </source>
</reference>
<gene>
    <name evidence="2" type="ORF">Nepgr_025573</name>
</gene>
<dbReference type="Proteomes" id="UP001279734">
    <property type="component" value="Unassembled WGS sequence"/>
</dbReference>
<dbReference type="AlphaFoldDB" id="A0AAD3Y170"/>